<evidence type="ECO:0000256" key="1">
    <source>
        <dbReference type="SAM" id="Phobius"/>
    </source>
</evidence>
<sequence>MDRVKDWSLVIFLSILYLYLVVYFTGIGAGVIFNIMNLLPMAGEYLTFKNVIVEHAVLTLPFIIIFWLFTRIVSSFTLNNCSYFYWALLIPYFIVSHPFPLPTDVTFLAIVIPRDIALFACLLYVLNQRHSVRAA</sequence>
<dbReference type="RefSeq" id="WP_020913349.1">
    <property type="nucleotide sequence ID" value="NC_011566.1"/>
</dbReference>
<dbReference type="AlphaFoldDB" id="B8CRJ1"/>
<keyword evidence="1" id="KW-1133">Transmembrane helix</keyword>
<dbReference type="HOGENOM" id="CLU_1884367_0_0_6"/>
<gene>
    <name evidence="2" type="ordered locus">swp_3295</name>
</gene>
<name>B8CRJ1_SHEPW</name>
<evidence type="ECO:0000313" key="2">
    <source>
        <dbReference type="EMBL" id="ACJ29999.1"/>
    </source>
</evidence>
<dbReference type="Proteomes" id="UP000000753">
    <property type="component" value="Chromosome"/>
</dbReference>
<proteinExistence type="predicted"/>
<dbReference type="KEGG" id="swp:swp_3295"/>
<evidence type="ECO:0000313" key="3">
    <source>
        <dbReference type="Proteomes" id="UP000000753"/>
    </source>
</evidence>
<keyword evidence="1" id="KW-0812">Transmembrane</keyword>
<reference evidence="2 3" key="1">
    <citation type="journal article" date="2008" name="PLoS ONE">
        <title>Environmental adaptation: genomic analysis of the piezotolerant and psychrotolerant deep-sea iron reducing bacterium Shewanella piezotolerans WP3.</title>
        <authorList>
            <person name="Wang F."/>
            <person name="Wang J."/>
            <person name="Jian H."/>
            <person name="Zhang B."/>
            <person name="Li S."/>
            <person name="Wang F."/>
            <person name="Zeng X."/>
            <person name="Gao L."/>
            <person name="Bartlett D.H."/>
            <person name="Yu J."/>
            <person name="Hu S."/>
            <person name="Xiao X."/>
        </authorList>
    </citation>
    <scope>NUCLEOTIDE SEQUENCE [LARGE SCALE GENOMIC DNA]</scope>
    <source>
        <strain evidence="3">WP3 / JCM 13877</strain>
    </source>
</reference>
<organism evidence="2 3">
    <name type="scientific">Shewanella piezotolerans (strain WP3 / JCM 13877)</name>
    <dbReference type="NCBI Taxonomy" id="225849"/>
    <lineage>
        <taxon>Bacteria</taxon>
        <taxon>Pseudomonadati</taxon>
        <taxon>Pseudomonadota</taxon>
        <taxon>Gammaproteobacteria</taxon>
        <taxon>Alteromonadales</taxon>
        <taxon>Shewanellaceae</taxon>
        <taxon>Shewanella</taxon>
    </lineage>
</organism>
<feature type="transmembrane region" description="Helical" evidence="1">
    <location>
        <begin position="105"/>
        <end position="126"/>
    </location>
</feature>
<feature type="transmembrane region" description="Helical" evidence="1">
    <location>
        <begin position="52"/>
        <end position="70"/>
    </location>
</feature>
<keyword evidence="3" id="KW-1185">Reference proteome</keyword>
<accession>B8CRJ1</accession>
<protein>
    <submittedName>
        <fullName evidence="2">Uncharacterized protein</fullName>
    </submittedName>
</protein>
<feature type="transmembrane region" description="Helical" evidence="1">
    <location>
        <begin position="7"/>
        <end position="32"/>
    </location>
</feature>
<dbReference type="EMBL" id="CP000472">
    <property type="protein sequence ID" value="ACJ29999.1"/>
    <property type="molecule type" value="Genomic_DNA"/>
</dbReference>
<keyword evidence="1" id="KW-0472">Membrane</keyword>
<feature type="transmembrane region" description="Helical" evidence="1">
    <location>
        <begin position="82"/>
        <end position="99"/>
    </location>
</feature>